<accession>A0A1J4JQS6</accession>
<dbReference type="VEuPathDB" id="TrichDB:TRFO_31829"/>
<dbReference type="GO" id="GO:0008270">
    <property type="term" value="F:zinc ion binding"/>
    <property type="evidence" value="ECO:0007669"/>
    <property type="project" value="InterPro"/>
</dbReference>
<gene>
    <name evidence="5" type="ORF">TRFO_31829</name>
</gene>
<organism evidence="5 6">
    <name type="scientific">Tritrichomonas foetus</name>
    <dbReference type="NCBI Taxonomy" id="1144522"/>
    <lineage>
        <taxon>Eukaryota</taxon>
        <taxon>Metamonada</taxon>
        <taxon>Parabasalia</taxon>
        <taxon>Tritrichomonadida</taxon>
        <taxon>Tritrichomonadidae</taxon>
        <taxon>Tritrichomonas</taxon>
    </lineage>
</organism>
<dbReference type="InterPro" id="IPR000834">
    <property type="entry name" value="Peptidase_M14"/>
</dbReference>
<evidence type="ECO:0000313" key="6">
    <source>
        <dbReference type="Proteomes" id="UP000179807"/>
    </source>
</evidence>
<evidence type="ECO:0000256" key="3">
    <source>
        <dbReference type="PROSITE-ProRule" id="PRU01379"/>
    </source>
</evidence>
<dbReference type="GO" id="GO:0004181">
    <property type="term" value="F:metallocarboxypeptidase activity"/>
    <property type="evidence" value="ECO:0007669"/>
    <property type="project" value="InterPro"/>
</dbReference>
<dbReference type="AlphaFoldDB" id="A0A1J4JQS6"/>
<proteinExistence type="inferred from homology"/>
<evidence type="ECO:0000313" key="5">
    <source>
        <dbReference type="EMBL" id="OHT01395.1"/>
    </source>
</evidence>
<dbReference type="OrthoDB" id="10253041at2759"/>
<dbReference type="RefSeq" id="XP_068354531.1">
    <property type="nucleotide sequence ID" value="XM_068508156.1"/>
</dbReference>
<dbReference type="InterPro" id="IPR050821">
    <property type="entry name" value="Cytosolic_carboxypeptidase"/>
</dbReference>
<sequence length="540" mass="61474">MDESNAVSFVTNEIITNPVRSEIHITHSGSPPKTHATFAITNKKPKFPSDLWETGQLIYSLRNPVLPPQNVTDKSDRILRFDSRFESGNLLKAYHLHGDSYHLILEQDCNKSGSCQWFYFQIKNIKKEIKYTFIISGFHKFGGVFTSGSKVFVYSEQNAKATGTSWYRDGTNYQFGITQKSETDKRSTLQFQMKFNYDNDTVYFAYGIPYTYSDLLNYIQKWQKSSNQIFAHEILCKSYGGRDCPMLTITNRSIPANKKEYLMFTGRCHPGESNGSVVLHGLIEFFLSTTQSAQYLRNHYIIVIVPMINIDGVIEGYYRICQCGHDLNRMWTTPDPNKHPIVYHTKQLLAKLKPKVYIDFHGHSRMNGTFAFGCPNADENHDREKVLPKIISYTSSAFSYGKCMFSIPPKRQSASRCVAKLEMGILQSFTLETSFGGIVNGKFSSVLYDEGLWKKIGLDIGESIYNLLTTEHSKIRVLVEKELKLNVTEPKPLIKGIISSQSIKIATPMKGCLNGSAQIIHNRQSQKPYYGKKLNSTIIL</sequence>
<dbReference type="PANTHER" id="PTHR12756:SF11">
    <property type="entry name" value="CYTOSOLIC CARBOXYPEPTIDASE 1"/>
    <property type="match status" value="1"/>
</dbReference>
<protein>
    <submittedName>
        <fullName evidence="5">Clan MC, family M14, Zinc carboxypeptidase-like metallopeptidase</fullName>
    </submittedName>
</protein>
<dbReference type="Proteomes" id="UP000179807">
    <property type="component" value="Unassembled WGS sequence"/>
</dbReference>
<keyword evidence="6" id="KW-1185">Reference proteome</keyword>
<evidence type="ECO:0000256" key="1">
    <source>
        <dbReference type="ARBA" id="ARBA00001947"/>
    </source>
</evidence>
<dbReference type="GO" id="GO:0006508">
    <property type="term" value="P:proteolysis"/>
    <property type="evidence" value="ECO:0007669"/>
    <property type="project" value="InterPro"/>
</dbReference>
<evidence type="ECO:0000256" key="2">
    <source>
        <dbReference type="ARBA" id="ARBA00005988"/>
    </source>
</evidence>
<reference evidence="5" key="1">
    <citation type="submission" date="2016-10" db="EMBL/GenBank/DDBJ databases">
        <authorList>
            <person name="Benchimol M."/>
            <person name="Almeida L.G."/>
            <person name="Vasconcelos A.T."/>
            <person name="Perreira-Neves A."/>
            <person name="Rosa I.A."/>
            <person name="Tasca T."/>
            <person name="Bogo M.R."/>
            <person name="de Souza W."/>
        </authorList>
    </citation>
    <scope>NUCLEOTIDE SEQUENCE [LARGE SCALE GENOMIC DNA]</scope>
    <source>
        <strain evidence="5">K</strain>
    </source>
</reference>
<feature type="active site" description="Proton donor/acceptor" evidence="3">
    <location>
        <position position="432"/>
    </location>
</feature>
<comment type="caution">
    <text evidence="5">The sequence shown here is derived from an EMBL/GenBank/DDBJ whole genome shotgun (WGS) entry which is preliminary data.</text>
</comment>
<comment type="cofactor">
    <cofactor evidence="1">
        <name>Zn(2+)</name>
        <dbReference type="ChEBI" id="CHEBI:29105"/>
    </cofactor>
</comment>
<evidence type="ECO:0000259" key="4">
    <source>
        <dbReference type="PROSITE" id="PS52035"/>
    </source>
</evidence>
<dbReference type="Pfam" id="PF00246">
    <property type="entry name" value="Peptidase_M14"/>
    <property type="match status" value="1"/>
</dbReference>
<name>A0A1J4JQS6_9EUKA</name>
<dbReference type="Gene3D" id="2.60.40.3120">
    <property type="match status" value="1"/>
</dbReference>
<dbReference type="GeneID" id="94842860"/>
<dbReference type="SUPFAM" id="SSF53187">
    <property type="entry name" value="Zn-dependent exopeptidases"/>
    <property type="match status" value="1"/>
</dbReference>
<comment type="similarity">
    <text evidence="2 3">Belongs to the peptidase M14 family.</text>
</comment>
<dbReference type="EMBL" id="MLAK01000914">
    <property type="protein sequence ID" value="OHT01395.1"/>
    <property type="molecule type" value="Genomic_DNA"/>
</dbReference>
<feature type="domain" description="Peptidase M14" evidence="4">
    <location>
        <begin position="208"/>
        <end position="467"/>
    </location>
</feature>
<dbReference type="PANTHER" id="PTHR12756">
    <property type="entry name" value="CYTOSOLIC CARBOXYPEPTIDASE"/>
    <property type="match status" value="1"/>
</dbReference>
<dbReference type="Pfam" id="PF18027">
    <property type="entry name" value="Pepdidase_M14_N"/>
    <property type="match status" value="1"/>
</dbReference>
<dbReference type="Gene3D" id="3.40.630.10">
    <property type="entry name" value="Zn peptidases"/>
    <property type="match status" value="1"/>
</dbReference>
<dbReference type="InterPro" id="IPR040626">
    <property type="entry name" value="Pepdidase_M14_N"/>
</dbReference>
<dbReference type="PROSITE" id="PS52035">
    <property type="entry name" value="PEPTIDASE_M14"/>
    <property type="match status" value="1"/>
</dbReference>